<accession>A0A0S3TE42</accession>
<feature type="compositionally biased region" description="Polar residues" evidence="1">
    <location>
        <begin position="35"/>
        <end position="48"/>
    </location>
</feature>
<protein>
    <submittedName>
        <fullName evidence="2">Uncharacterized protein</fullName>
    </submittedName>
</protein>
<sequence length="71" mass="8542">MRSQPYICWKEWWLSKTHWKLCLNSEREPVKGLQKNKNPSKTNGSTGHISEKQDLMINFRKERNIELRPCL</sequence>
<reference evidence="2" key="1">
    <citation type="journal article" date="2015" name="Sci. Rep.">
        <title>The power of single molecule real-time sequencing technology in the de novo assembly of a eukaryotic genome.</title>
        <authorList>
            <person name="Sakai H."/>
            <person name="Naito K."/>
            <person name="Ogiso-Tanaka E."/>
            <person name="Takahashi Y."/>
            <person name="Iseki K."/>
            <person name="Muto C."/>
            <person name="Satou K."/>
            <person name="Teruya K."/>
            <person name="Shiroma A."/>
            <person name="Shimoji M."/>
            <person name="Hirano T."/>
            <person name="Itoh T."/>
            <person name="Kaga A."/>
            <person name="Tomooka N."/>
        </authorList>
    </citation>
    <scope>NUCLEOTIDE SEQUENCE</scope>
</reference>
<evidence type="ECO:0000313" key="2">
    <source>
        <dbReference type="EMBL" id="BAU03235.1"/>
    </source>
</evidence>
<proteinExistence type="predicted"/>
<feature type="region of interest" description="Disordered" evidence="1">
    <location>
        <begin position="30"/>
        <end position="53"/>
    </location>
</feature>
<evidence type="ECO:0000256" key="1">
    <source>
        <dbReference type="SAM" id="MobiDB-lite"/>
    </source>
</evidence>
<gene>
    <name evidence="2" type="primary">Vigan.UMG050400</name>
    <name evidence="2" type="ORF">VIGAN_UM050400</name>
</gene>
<dbReference type="EMBL" id="AP015158">
    <property type="protein sequence ID" value="BAU03235.1"/>
    <property type="molecule type" value="Genomic_DNA"/>
</dbReference>
<name>A0A0S3TE42_PHAAN</name>
<dbReference type="AlphaFoldDB" id="A0A0S3TE42"/>
<organism evidence="2">
    <name type="scientific">Vigna angularis var. angularis</name>
    <dbReference type="NCBI Taxonomy" id="157739"/>
    <lineage>
        <taxon>Eukaryota</taxon>
        <taxon>Viridiplantae</taxon>
        <taxon>Streptophyta</taxon>
        <taxon>Embryophyta</taxon>
        <taxon>Tracheophyta</taxon>
        <taxon>Spermatophyta</taxon>
        <taxon>Magnoliopsida</taxon>
        <taxon>eudicotyledons</taxon>
        <taxon>Gunneridae</taxon>
        <taxon>Pentapetalae</taxon>
        <taxon>rosids</taxon>
        <taxon>fabids</taxon>
        <taxon>Fabales</taxon>
        <taxon>Fabaceae</taxon>
        <taxon>Papilionoideae</taxon>
        <taxon>50 kb inversion clade</taxon>
        <taxon>NPAAA clade</taxon>
        <taxon>indigoferoid/millettioid clade</taxon>
        <taxon>Phaseoleae</taxon>
        <taxon>Vigna</taxon>
    </lineage>
</organism>